<feature type="compositionally biased region" description="Basic and acidic residues" evidence="1">
    <location>
        <begin position="148"/>
        <end position="163"/>
    </location>
</feature>
<reference evidence="2 3" key="1">
    <citation type="submission" date="2012-08" db="EMBL/GenBank/DDBJ databases">
        <title>Oryza genome evolution.</title>
        <authorList>
            <person name="Wing R.A."/>
        </authorList>
    </citation>
    <scope>NUCLEOTIDE SEQUENCE</scope>
</reference>
<organism evidence="2 3">
    <name type="scientific">Leersia perrieri</name>
    <dbReference type="NCBI Taxonomy" id="77586"/>
    <lineage>
        <taxon>Eukaryota</taxon>
        <taxon>Viridiplantae</taxon>
        <taxon>Streptophyta</taxon>
        <taxon>Embryophyta</taxon>
        <taxon>Tracheophyta</taxon>
        <taxon>Spermatophyta</taxon>
        <taxon>Magnoliopsida</taxon>
        <taxon>Liliopsida</taxon>
        <taxon>Poales</taxon>
        <taxon>Poaceae</taxon>
        <taxon>BOP clade</taxon>
        <taxon>Oryzoideae</taxon>
        <taxon>Oryzeae</taxon>
        <taxon>Oryzinae</taxon>
        <taxon>Leersia</taxon>
    </lineage>
</organism>
<dbReference type="HOGENOM" id="CLU_1629462_0_0_1"/>
<evidence type="ECO:0000313" key="3">
    <source>
        <dbReference type="Proteomes" id="UP000032180"/>
    </source>
</evidence>
<dbReference type="Proteomes" id="UP000032180">
    <property type="component" value="Chromosome 8"/>
</dbReference>
<evidence type="ECO:0000313" key="2">
    <source>
        <dbReference type="EnsemblPlants" id="LPERR08G05190.1"/>
    </source>
</evidence>
<sequence>MCPGEVGVPNLLVEGSNAVGVPVAQCRPLCDFMKSTSKTRAAWRAGGRRDIPSPISGLWRRQIDSAADWRGKGHGGVGSADRDRRGGDLGCGRSWRQQRIDGESADVDQCCRRIGVIADRHDGESARRMPRLRQIVEEEAADRWQIGTRKEQGRGRKERRLRE</sequence>
<evidence type="ECO:0000256" key="1">
    <source>
        <dbReference type="SAM" id="MobiDB-lite"/>
    </source>
</evidence>
<feature type="region of interest" description="Disordered" evidence="1">
    <location>
        <begin position="137"/>
        <end position="163"/>
    </location>
</feature>
<dbReference type="EnsemblPlants" id="LPERR08G05190.1">
    <property type="protein sequence ID" value="LPERR08G05190.1"/>
    <property type="gene ID" value="LPERR08G05190"/>
</dbReference>
<dbReference type="AlphaFoldDB" id="A0A0D9X583"/>
<dbReference type="Gramene" id="LPERR08G05190.1">
    <property type="protein sequence ID" value="LPERR08G05190.1"/>
    <property type="gene ID" value="LPERR08G05190"/>
</dbReference>
<keyword evidence="3" id="KW-1185">Reference proteome</keyword>
<feature type="region of interest" description="Disordered" evidence="1">
    <location>
        <begin position="69"/>
        <end position="95"/>
    </location>
</feature>
<protein>
    <submittedName>
        <fullName evidence="2">Uncharacterized protein</fullName>
    </submittedName>
</protein>
<reference evidence="2" key="3">
    <citation type="submission" date="2015-04" db="UniProtKB">
        <authorList>
            <consortium name="EnsemblPlants"/>
        </authorList>
    </citation>
    <scope>IDENTIFICATION</scope>
</reference>
<name>A0A0D9X583_9ORYZ</name>
<accession>A0A0D9X583</accession>
<reference evidence="3" key="2">
    <citation type="submission" date="2013-12" db="EMBL/GenBank/DDBJ databases">
        <authorList>
            <person name="Yu Y."/>
            <person name="Lee S."/>
            <person name="de Baynast K."/>
            <person name="Wissotski M."/>
            <person name="Liu L."/>
            <person name="Talag J."/>
            <person name="Goicoechea J."/>
            <person name="Angelova A."/>
            <person name="Jetty R."/>
            <person name="Kudrna D."/>
            <person name="Golser W."/>
            <person name="Rivera L."/>
            <person name="Zhang J."/>
            <person name="Wing R."/>
        </authorList>
    </citation>
    <scope>NUCLEOTIDE SEQUENCE</scope>
</reference>
<proteinExistence type="predicted"/>